<keyword evidence="5" id="KW-0560">Oxidoreductase</keyword>
<evidence type="ECO:0000256" key="4">
    <source>
        <dbReference type="ARBA" id="ARBA00023136"/>
    </source>
</evidence>
<keyword evidence="5" id="KW-0521">NADP</keyword>
<dbReference type="PANTHER" id="PTHR14624:SF0">
    <property type="entry name" value="POLYPRENOL REDUCTASE"/>
    <property type="match status" value="1"/>
</dbReference>
<dbReference type="PANTHER" id="PTHR14624">
    <property type="entry name" value="DFG10 PROTEIN"/>
    <property type="match status" value="1"/>
</dbReference>
<dbReference type="UniPathway" id="UPA00378"/>
<dbReference type="GO" id="GO:0160198">
    <property type="term" value="F:polyprenal reductase activity"/>
    <property type="evidence" value="ECO:0007669"/>
    <property type="project" value="UniProtKB-EC"/>
</dbReference>
<dbReference type="EMBL" id="JPDN02000068">
    <property type="protein sequence ID" value="PON20485.1"/>
    <property type="molecule type" value="Genomic_DNA"/>
</dbReference>
<comment type="pathway">
    <text evidence="5">Protein modification; protein glycosylation.</text>
</comment>
<dbReference type="Pfam" id="PF02544">
    <property type="entry name" value="Steroid_dh"/>
    <property type="match status" value="1"/>
</dbReference>
<comment type="similarity">
    <text evidence="5">Belongs to the steroid 5-alpha reductase family. Polyprenal reductase subfamily.</text>
</comment>
<dbReference type="InterPro" id="IPR001104">
    <property type="entry name" value="3-oxo-5_a-steroid_4-DH_C"/>
</dbReference>
<dbReference type="RefSeq" id="XP_018656611.1">
    <property type="nucleotide sequence ID" value="XM_018810178.1"/>
</dbReference>
<organism evidence="7 8">
    <name type="scientific">Trichoderma gamsii</name>
    <dbReference type="NCBI Taxonomy" id="398673"/>
    <lineage>
        <taxon>Eukaryota</taxon>
        <taxon>Fungi</taxon>
        <taxon>Dikarya</taxon>
        <taxon>Ascomycota</taxon>
        <taxon>Pezizomycotina</taxon>
        <taxon>Sordariomycetes</taxon>
        <taxon>Hypocreomycetidae</taxon>
        <taxon>Hypocreales</taxon>
        <taxon>Hypocreaceae</taxon>
        <taxon>Trichoderma</taxon>
    </lineage>
</organism>
<accession>A0A2P4Z871</accession>
<keyword evidence="2 5" id="KW-0812">Transmembrane</keyword>
<evidence type="ECO:0000313" key="8">
    <source>
        <dbReference type="Proteomes" id="UP000054821"/>
    </source>
</evidence>
<dbReference type="Proteomes" id="UP000054821">
    <property type="component" value="Unassembled WGS sequence"/>
</dbReference>
<feature type="domain" description="3-oxo-5-alpha-steroid 4-dehydrogenase C-terminal" evidence="6">
    <location>
        <begin position="189"/>
        <end position="311"/>
    </location>
</feature>
<protein>
    <recommendedName>
        <fullName evidence="5">Polyprenal reductase</fullName>
        <ecNumber evidence="5">1.3.1.94</ecNumber>
    </recommendedName>
</protein>
<evidence type="ECO:0000256" key="1">
    <source>
        <dbReference type="ARBA" id="ARBA00004127"/>
    </source>
</evidence>
<dbReference type="GeneID" id="29990261"/>
<dbReference type="GO" id="GO:0102389">
    <property type="term" value="F:polyprenol reductase activity"/>
    <property type="evidence" value="ECO:0007669"/>
    <property type="project" value="UniProtKB-UniRule"/>
</dbReference>
<dbReference type="GO" id="GO:0005789">
    <property type="term" value="C:endoplasmic reticulum membrane"/>
    <property type="evidence" value="ECO:0007669"/>
    <property type="project" value="UniProtKB-SubCell"/>
</dbReference>
<dbReference type="InterPro" id="IPR039698">
    <property type="entry name" value="Dfg10/SRD5A3"/>
</dbReference>
<comment type="catalytic activity">
    <reaction evidence="5">
        <text>a di-trans,poly-cis-dolichal + NADP(+) = a di-trans,poly-cis-polyprenal + NADPH + H(+)</text>
        <dbReference type="Rhea" id="RHEA:80727"/>
        <dbReference type="Rhea" id="RHEA-COMP:19536"/>
        <dbReference type="Rhea" id="RHEA-COMP:19537"/>
        <dbReference type="ChEBI" id="CHEBI:15378"/>
        <dbReference type="ChEBI" id="CHEBI:57783"/>
        <dbReference type="ChEBI" id="CHEBI:58349"/>
        <dbReference type="ChEBI" id="CHEBI:231623"/>
        <dbReference type="ChEBI" id="CHEBI:231637"/>
        <dbReference type="EC" id="1.3.1.94"/>
    </reaction>
    <physiologicalReaction direction="right-to-left" evidence="5">
        <dbReference type="Rhea" id="RHEA:80729"/>
    </physiologicalReaction>
</comment>
<evidence type="ECO:0000313" key="7">
    <source>
        <dbReference type="EMBL" id="PON20485.1"/>
    </source>
</evidence>
<keyword evidence="8" id="KW-1185">Reference proteome</keyword>
<feature type="transmembrane region" description="Helical" evidence="5">
    <location>
        <begin position="264"/>
        <end position="285"/>
    </location>
</feature>
<evidence type="ECO:0000259" key="6">
    <source>
        <dbReference type="Pfam" id="PF02544"/>
    </source>
</evidence>
<dbReference type="GO" id="GO:0016095">
    <property type="term" value="P:polyprenol catabolic process"/>
    <property type="evidence" value="ECO:0007669"/>
    <property type="project" value="UniProtKB-UniRule"/>
</dbReference>
<keyword evidence="3 5" id="KW-1133">Transmembrane helix</keyword>
<dbReference type="STRING" id="398673.A0A2P4Z871"/>
<dbReference type="GO" id="GO:0003865">
    <property type="term" value="F:3-oxo-5-alpha-steroid 4-dehydrogenase activity"/>
    <property type="evidence" value="ECO:0007669"/>
    <property type="project" value="TreeGrafter"/>
</dbReference>
<comment type="caution">
    <text evidence="7">The sequence shown here is derived from an EMBL/GenBank/DDBJ whole genome shotgun (WGS) entry which is preliminary data.</text>
</comment>
<dbReference type="EC" id="1.3.1.94" evidence="5"/>
<dbReference type="GO" id="GO:0006488">
    <property type="term" value="P:dolichol-linked oligosaccharide biosynthetic process"/>
    <property type="evidence" value="ECO:0007669"/>
    <property type="project" value="UniProtKB-UniRule"/>
</dbReference>
<feature type="transmembrane region" description="Helical" evidence="5">
    <location>
        <begin position="79"/>
        <end position="99"/>
    </location>
</feature>
<evidence type="ECO:0000256" key="3">
    <source>
        <dbReference type="ARBA" id="ARBA00022989"/>
    </source>
</evidence>
<keyword evidence="4 5" id="KW-0472">Membrane</keyword>
<name>A0A2P4Z871_9HYPO</name>
<gene>
    <name evidence="7" type="ORF">TGAM01_v210655</name>
</gene>
<evidence type="ECO:0000256" key="5">
    <source>
        <dbReference type="RuleBase" id="RU367081"/>
    </source>
</evidence>
<dbReference type="AlphaFoldDB" id="A0A2P4Z871"/>
<keyword evidence="5" id="KW-0256">Endoplasmic reticulum</keyword>
<comment type="subcellular location">
    <subcellularLocation>
        <location evidence="1">Endomembrane system</location>
        <topology evidence="1">Multi-pass membrane protein</topology>
    </subcellularLocation>
    <subcellularLocation>
        <location evidence="5">Endoplasmic reticulum membrane</location>
    </subcellularLocation>
</comment>
<reference evidence="7 8" key="1">
    <citation type="journal article" date="2016" name="Genome Announc.">
        <title>Draft Whole-Genome Sequence of Trichoderma gamsii T6085, a Promising Biocontrol Agent of Fusarium Head Blight on Wheat.</title>
        <authorList>
            <person name="Baroncelli R."/>
            <person name="Zapparata A."/>
            <person name="Piaggeschi G."/>
            <person name="Sarrocco S."/>
            <person name="Vannacci G."/>
        </authorList>
    </citation>
    <scope>NUCLEOTIDE SEQUENCE [LARGE SCALE GENOMIC DNA]</scope>
    <source>
        <strain evidence="7 8">T6085</strain>
    </source>
</reference>
<feature type="transmembrane region" description="Helical" evidence="5">
    <location>
        <begin position="235"/>
        <end position="258"/>
    </location>
</feature>
<comment type="function">
    <text evidence="5">Plays a key role in early steps of protein N-linked glycosylation by being involved in the conversion of polyprenol into dolichol. Acts as a polyprenal reductase that mediates the reduction of polyprenal into dolichal in a NADP-dependent mechanism. Dolichols are required for the synthesis of dolichol-linked monosaccharides and the oligosaccharide precursor used for N-glycosylation.</text>
</comment>
<evidence type="ECO:0000256" key="2">
    <source>
        <dbReference type="ARBA" id="ARBA00022692"/>
    </source>
</evidence>
<proteinExistence type="inferred from homology"/>
<sequence length="311" mass="34538">MASTTPAEWCQAFCIVSSAMLFSMQVLPENARKALFAYGARRPAHTQHGPNSQAPGQKAEAKSDSLLVLTSYAQVPHSWFIHFYIASVSWSIFWGWQYISKGSIMRAMAEMQHRSAVEDQAPEVTLSATLVTWLLMSTQGARRLFECLFVAKPGSSPMSALHWALGVVYYTVVGISVWIRGSGAILKSWESPQPIEFTPQIIIGAAIFGFAGAQQNNCHRYLASLKKYTLPNEGWFQYLACPHYTFECLVYVGLAVAAAPPGTFFNRSVLYVLLFVVTNLGLTAYGTKKWYAEKFGADKLVGKWAMIPFVF</sequence>
<feature type="transmembrane region" description="Helical" evidence="5">
    <location>
        <begin position="160"/>
        <end position="179"/>
    </location>
</feature>
<dbReference type="PROSITE" id="PS50244">
    <property type="entry name" value="S5A_REDUCTASE"/>
    <property type="match status" value="1"/>
</dbReference>